<evidence type="ECO:0000256" key="5">
    <source>
        <dbReference type="ARBA" id="ARBA00023002"/>
    </source>
</evidence>
<evidence type="ECO:0008006" key="10">
    <source>
        <dbReference type="Google" id="ProtNLM"/>
    </source>
</evidence>
<dbReference type="SUPFAM" id="SSF47203">
    <property type="entry name" value="Acyl-CoA dehydrogenase C-terminal domain-like"/>
    <property type="match status" value="1"/>
</dbReference>
<dbReference type="InterPro" id="IPR013786">
    <property type="entry name" value="AcylCoA_DH/ox_N"/>
</dbReference>
<dbReference type="GO" id="GO:0050660">
    <property type="term" value="F:flavin adenine dinucleotide binding"/>
    <property type="evidence" value="ECO:0007669"/>
    <property type="project" value="InterPro"/>
</dbReference>
<dbReference type="EMBL" id="DRIG01000072">
    <property type="protein sequence ID" value="HEC78829.1"/>
    <property type="molecule type" value="Genomic_DNA"/>
</dbReference>
<dbReference type="InterPro" id="IPR036250">
    <property type="entry name" value="AcylCo_DH-like_C"/>
</dbReference>
<dbReference type="PANTHER" id="PTHR43884:SF12">
    <property type="entry name" value="ISOVALERYL-COA DEHYDROGENASE, MITOCHONDRIAL-RELATED"/>
    <property type="match status" value="1"/>
</dbReference>
<dbReference type="Gene3D" id="1.10.540.10">
    <property type="entry name" value="Acyl-CoA dehydrogenase/oxidase, N-terminal domain"/>
    <property type="match status" value="1"/>
</dbReference>
<dbReference type="FunFam" id="1.20.140.10:FF:000004">
    <property type="entry name" value="Acyl-CoA dehydrogenase FadE25"/>
    <property type="match status" value="1"/>
</dbReference>
<accession>A0A9C9EMS2</accession>
<evidence type="ECO:0000256" key="4">
    <source>
        <dbReference type="ARBA" id="ARBA00022827"/>
    </source>
</evidence>
<evidence type="ECO:0000256" key="2">
    <source>
        <dbReference type="ARBA" id="ARBA00009347"/>
    </source>
</evidence>
<feature type="domain" description="Acyl-CoA dehydrogenase/oxidase C-terminal" evidence="6">
    <location>
        <begin position="236"/>
        <end position="353"/>
    </location>
</feature>
<sequence length="369" mass="40932">MALINFNNEQKLIENEIRKFAQNELEPLSAEIDKEGVFPAELIKKLFDLGFFNPSIPEKYGGAGLDATSLCIILEELSRVCASIGTIIVANNCLVSYPLMKYAPLEKKEHYLGRLGRGEIGAYSTLPQFDSENNEMELKKANESVVIRGKRSFVLNGEAGDIFVLPFSSAEKISLCIFNKTDGVELNKQNILGLRAAGITTFETAGIELSLTDCVCCDVTVEDFFKEVQAFASIGFSAVLLGIAEAAYDNSVKYSKERKQFKRAICEFPMVQQMLVDMKTRITALRLMVYEAAKKFDCGEPYVMAAYLARLYAGEAAVFAGTNSIQIHGGYGYTKDYPVERFLRDAKSLQVLELLPMEAVTRSVKEILA</sequence>
<dbReference type="InterPro" id="IPR037069">
    <property type="entry name" value="AcylCoA_DH/ox_N_sf"/>
</dbReference>
<keyword evidence="5" id="KW-0560">Oxidoreductase</keyword>
<dbReference type="Pfam" id="PF02771">
    <property type="entry name" value="Acyl-CoA_dh_N"/>
    <property type="match status" value="1"/>
</dbReference>
<dbReference type="PROSITE" id="PS00073">
    <property type="entry name" value="ACYL_COA_DH_2"/>
    <property type="match status" value="1"/>
</dbReference>
<gene>
    <name evidence="8" type="ORF">ENI34_06765</name>
</gene>
<proteinExistence type="inferred from homology"/>
<dbReference type="AlphaFoldDB" id="A0A9C9EMS2"/>
<feature type="domain" description="Acyl-CoA dehydrogenase/oxidase N-terminal" evidence="7">
    <location>
        <begin position="8"/>
        <end position="119"/>
    </location>
</feature>
<dbReference type="Gene3D" id="1.20.140.10">
    <property type="entry name" value="Butyryl-CoA Dehydrogenase, subunit A, domain 3"/>
    <property type="match status" value="1"/>
</dbReference>
<dbReference type="GO" id="GO:0003995">
    <property type="term" value="F:acyl-CoA dehydrogenase activity"/>
    <property type="evidence" value="ECO:0007669"/>
    <property type="project" value="InterPro"/>
</dbReference>
<comment type="similarity">
    <text evidence="2">Belongs to the acyl-CoA dehydrogenase family.</text>
</comment>
<organism evidence="8 9">
    <name type="scientific">candidate division WOR-3 bacterium</name>
    <dbReference type="NCBI Taxonomy" id="2052148"/>
    <lineage>
        <taxon>Bacteria</taxon>
        <taxon>Bacteria division WOR-3</taxon>
    </lineage>
</organism>
<dbReference type="InterPro" id="IPR009100">
    <property type="entry name" value="AcylCoA_DH/oxidase_NM_dom_sf"/>
</dbReference>
<protein>
    <recommendedName>
        <fullName evidence="10">Acyl-CoA dehydrogenase</fullName>
    </recommendedName>
</protein>
<keyword evidence="4" id="KW-0274">FAD</keyword>
<evidence type="ECO:0000259" key="7">
    <source>
        <dbReference type="Pfam" id="PF02771"/>
    </source>
</evidence>
<comment type="caution">
    <text evidence="8">The sequence shown here is derived from an EMBL/GenBank/DDBJ whole genome shotgun (WGS) entry which is preliminary data.</text>
</comment>
<name>A0A9C9EMS2_UNCW3</name>
<evidence type="ECO:0000313" key="9">
    <source>
        <dbReference type="Proteomes" id="UP000885826"/>
    </source>
</evidence>
<reference evidence="8" key="1">
    <citation type="journal article" date="2020" name="mSystems">
        <title>Genome- and Community-Level Interaction Insights into Carbon Utilization and Element Cycling Functions of Hydrothermarchaeota in Hydrothermal Sediment.</title>
        <authorList>
            <person name="Zhou Z."/>
            <person name="Liu Y."/>
            <person name="Xu W."/>
            <person name="Pan J."/>
            <person name="Luo Z.H."/>
            <person name="Li M."/>
        </authorList>
    </citation>
    <scope>NUCLEOTIDE SEQUENCE</scope>
    <source>
        <strain evidence="8">HyVt-388</strain>
    </source>
</reference>
<dbReference type="SUPFAM" id="SSF56645">
    <property type="entry name" value="Acyl-CoA dehydrogenase NM domain-like"/>
    <property type="match status" value="1"/>
</dbReference>
<dbReference type="Proteomes" id="UP000885826">
    <property type="component" value="Unassembled WGS sequence"/>
</dbReference>
<dbReference type="InterPro" id="IPR009075">
    <property type="entry name" value="AcylCo_DH/oxidase_C"/>
</dbReference>
<dbReference type="PIRSF" id="PIRSF016578">
    <property type="entry name" value="HsaA"/>
    <property type="match status" value="1"/>
</dbReference>
<dbReference type="InterPro" id="IPR006089">
    <property type="entry name" value="Acyl-CoA_DH_CS"/>
</dbReference>
<evidence type="ECO:0000313" key="8">
    <source>
        <dbReference type="EMBL" id="HEC78829.1"/>
    </source>
</evidence>
<dbReference type="Pfam" id="PF00441">
    <property type="entry name" value="Acyl-CoA_dh_1"/>
    <property type="match status" value="1"/>
</dbReference>
<comment type="cofactor">
    <cofactor evidence="1">
        <name>FAD</name>
        <dbReference type="ChEBI" id="CHEBI:57692"/>
    </cofactor>
</comment>
<evidence type="ECO:0000256" key="3">
    <source>
        <dbReference type="ARBA" id="ARBA00022630"/>
    </source>
</evidence>
<dbReference type="FunFam" id="1.10.540.10:FF:000002">
    <property type="entry name" value="Acyl-CoA dehydrogenase FadE19"/>
    <property type="match status" value="1"/>
</dbReference>
<dbReference type="PANTHER" id="PTHR43884">
    <property type="entry name" value="ACYL-COA DEHYDROGENASE"/>
    <property type="match status" value="1"/>
</dbReference>
<keyword evidence="3" id="KW-0285">Flavoprotein</keyword>
<evidence type="ECO:0000259" key="6">
    <source>
        <dbReference type="Pfam" id="PF00441"/>
    </source>
</evidence>
<evidence type="ECO:0000256" key="1">
    <source>
        <dbReference type="ARBA" id="ARBA00001974"/>
    </source>
</evidence>